<reference evidence="3 4" key="1">
    <citation type="submission" date="2021-08" db="EMBL/GenBank/DDBJ databases">
        <title>Nocardioides bacterium WL0053 sp. nov., isolated from the sediment.</title>
        <authorList>
            <person name="Wang L."/>
            <person name="Zhang D."/>
            <person name="Zhang A."/>
        </authorList>
    </citation>
    <scope>NUCLEOTIDE SEQUENCE [LARGE SCALE GENOMIC DNA]</scope>
    <source>
        <strain evidence="3 4">WL0053</strain>
    </source>
</reference>
<evidence type="ECO:0000256" key="1">
    <source>
        <dbReference type="ARBA" id="ARBA00023125"/>
    </source>
</evidence>
<evidence type="ECO:0000313" key="4">
    <source>
        <dbReference type="Proteomes" id="UP000754710"/>
    </source>
</evidence>
<dbReference type="Proteomes" id="UP000754710">
    <property type="component" value="Unassembled WGS sequence"/>
</dbReference>
<dbReference type="EMBL" id="JAIEZQ010000001">
    <property type="protein sequence ID" value="MBY9073435.1"/>
    <property type="molecule type" value="Genomic_DNA"/>
</dbReference>
<keyword evidence="1" id="KW-0238">DNA-binding</keyword>
<dbReference type="Pfam" id="PF13560">
    <property type="entry name" value="HTH_31"/>
    <property type="match status" value="1"/>
</dbReference>
<gene>
    <name evidence="3" type="ORF">K1X13_01250</name>
</gene>
<dbReference type="SMART" id="SM00530">
    <property type="entry name" value="HTH_XRE"/>
    <property type="match status" value="1"/>
</dbReference>
<dbReference type="InterPro" id="IPR001387">
    <property type="entry name" value="Cro/C1-type_HTH"/>
</dbReference>
<organism evidence="3 4">
    <name type="scientific">Nocardioides jiangsuensis</name>
    <dbReference type="NCBI Taxonomy" id="2866161"/>
    <lineage>
        <taxon>Bacteria</taxon>
        <taxon>Bacillati</taxon>
        <taxon>Actinomycetota</taxon>
        <taxon>Actinomycetes</taxon>
        <taxon>Propionibacteriales</taxon>
        <taxon>Nocardioidaceae</taxon>
        <taxon>Nocardioides</taxon>
    </lineage>
</organism>
<feature type="domain" description="HTH cro/C1-type" evidence="2">
    <location>
        <begin position="19"/>
        <end position="73"/>
    </location>
</feature>
<dbReference type="SUPFAM" id="SSF47413">
    <property type="entry name" value="lambda repressor-like DNA-binding domains"/>
    <property type="match status" value="1"/>
</dbReference>
<dbReference type="InterPro" id="IPR050807">
    <property type="entry name" value="TransReg_Diox_bact_type"/>
</dbReference>
<accession>A0ABS7RI27</accession>
<evidence type="ECO:0000313" key="3">
    <source>
        <dbReference type="EMBL" id="MBY9073435.1"/>
    </source>
</evidence>
<dbReference type="InterPro" id="IPR010982">
    <property type="entry name" value="Lambda_DNA-bd_dom_sf"/>
</dbReference>
<dbReference type="RefSeq" id="WP_221023236.1">
    <property type="nucleotide sequence ID" value="NZ_JAIEZQ010000001.1"/>
</dbReference>
<evidence type="ECO:0000259" key="2">
    <source>
        <dbReference type="PROSITE" id="PS50943"/>
    </source>
</evidence>
<dbReference type="CDD" id="cd00093">
    <property type="entry name" value="HTH_XRE"/>
    <property type="match status" value="1"/>
</dbReference>
<sequence>MTADPQQAREWQEGFGHRLRTLRKESGLSQMALANAVGLHPTYISEIERGQRNVSLVNIRALAAALRVPVGSLFD</sequence>
<dbReference type="PANTHER" id="PTHR46797">
    <property type="entry name" value="HTH-TYPE TRANSCRIPTIONAL REGULATOR"/>
    <property type="match status" value="1"/>
</dbReference>
<proteinExistence type="predicted"/>
<dbReference type="PANTHER" id="PTHR46797:SF1">
    <property type="entry name" value="METHYLPHOSPHONATE SYNTHASE"/>
    <property type="match status" value="1"/>
</dbReference>
<comment type="caution">
    <text evidence="3">The sequence shown here is derived from an EMBL/GenBank/DDBJ whole genome shotgun (WGS) entry which is preliminary data.</text>
</comment>
<keyword evidence="4" id="KW-1185">Reference proteome</keyword>
<dbReference type="PROSITE" id="PS50943">
    <property type="entry name" value="HTH_CROC1"/>
    <property type="match status" value="1"/>
</dbReference>
<name>A0ABS7RI27_9ACTN</name>
<dbReference type="Gene3D" id="1.10.260.40">
    <property type="entry name" value="lambda repressor-like DNA-binding domains"/>
    <property type="match status" value="1"/>
</dbReference>
<protein>
    <submittedName>
        <fullName evidence="3">Helix-turn-helix domain-containing protein</fullName>
    </submittedName>
</protein>